<name>A0A183GL76_HELPZ</name>
<keyword evidence="4" id="KW-1003">Cell membrane</keyword>
<accession>A0A3P8D649</accession>
<evidence type="ECO:0000256" key="9">
    <source>
        <dbReference type="ARBA" id="ARBA00023065"/>
    </source>
</evidence>
<gene>
    <name evidence="12" type="primary">inx</name>
    <name evidence="13" type="ORF">HPBE_LOCUS23445</name>
</gene>
<dbReference type="OrthoDB" id="5867527at2759"/>
<dbReference type="GO" id="GO:0034220">
    <property type="term" value="P:monoatomic ion transmembrane transport"/>
    <property type="evidence" value="ECO:0007669"/>
    <property type="project" value="UniProtKB-KW"/>
</dbReference>
<dbReference type="PRINTS" id="PR01262">
    <property type="entry name" value="INNEXIN"/>
</dbReference>
<dbReference type="AlphaFoldDB" id="A0A183GL76"/>
<dbReference type="GO" id="GO:0005243">
    <property type="term" value="F:gap junction channel activity"/>
    <property type="evidence" value="ECO:0007669"/>
    <property type="project" value="TreeGrafter"/>
</dbReference>
<comment type="similarity">
    <text evidence="12">Belongs to the pannexin family.</text>
</comment>
<keyword evidence="8 12" id="KW-1133">Transmembrane helix</keyword>
<dbReference type="PROSITE" id="PS51013">
    <property type="entry name" value="PANNEXIN"/>
    <property type="match status" value="1"/>
</dbReference>
<sequence>MVLGAVLSMLRYVAGSDDRDFVDRLHSYFTCNILIGLAVLVSFKQFGGKPIECLVPDMFSSSWEQYAENYCWAQDTYYVPMGEAVAGMAVDDRRQRRISYYQWVPFFLLAEAACFRLPSLLWQYLAGHSGIKIHEVVKLSSDPNNIKPDIKRANIRSLTIHLQGALRFHRRLHKKQIRPHRVLWMCNLPYSAFFVTWMYLCTKFFYLGNVCVQLLLMNKFLETDKYSWYGFGAMIDLLNGTTWQQSGVFPRVSLCDFDVRVMGNVQEHTVQCVLVINIFNEKIFIFLWFWYLMLVFFTSGSFLYWLFVAVVPQMNRRFIKRHLEISEMPFDPNERDADVRRFIDSYLKSDGVFVIRMLTLQSGVCGSYTILSALDVFNSKSSALVQPYKNSPPRIEQTGLEVFSR</sequence>
<comment type="subcellular location">
    <subcellularLocation>
        <location evidence="1">Cell junction</location>
        <location evidence="1">Gap junction</location>
    </subcellularLocation>
    <subcellularLocation>
        <location evidence="2 12">Cell membrane</location>
        <topology evidence="2 12">Multi-pass membrane protein</topology>
    </subcellularLocation>
</comment>
<keyword evidence="11 12" id="KW-0407">Ion channel</keyword>
<evidence type="ECO:0000256" key="2">
    <source>
        <dbReference type="ARBA" id="ARBA00004651"/>
    </source>
</evidence>
<protein>
    <recommendedName>
        <fullName evidence="12">Innexin</fullName>
    </recommendedName>
</protein>
<proteinExistence type="inferred from homology"/>
<evidence type="ECO:0000256" key="3">
    <source>
        <dbReference type="ARBA" id="ARBA00022448"/>
    </source>
</evidence>
<organism evidence="14 15">
    <name type="scientific">Heligmosomoides polygyrus</name>
    <name type="common">Parasitic roundworm</name>
    <dbReference type="NCBI Taxonomy" id="6339"/>
    <lineage>
        <taxon>Eukaryota</taxon>
        <taxon>Metazoa</taxon>
        <taxon>Ecdysozoa</taxon>
        <taxon>Nematoda</taxon>
        <taxon>Chromadorea</taxon>
        <taxon>Rhabditida</taxon>
        <taxon>Rhabditina</taxon>
        <taxon>Rhabditomorpha</taxon>
        <taxon>Strongyloidea</taxon>
        <taxon>Heligmosomidae</taxon>
        <taxon>Heligmosomoides</taxon>
    </lineage>
</organism>
<evidence type="ECO:0000256" key="7">
    <source>
        <dbReference type="ARBA" id="ARBA00022949"/>
    </source>
</evidence>
<dbReference type="Pfam" id="PF00876">
    <property type="entry name" value="Innexin"/>
    <property type="match status" value="1"/>
</dbReference>
<comment type="caution">
    <text evidence="12">Lacks conserved residue(s) required for the propagation of feature annotation.</text>
</comment>
<keyword evidence="6" id="KW-0303">Gap junction</keyword>
<reference evidence="15" key="2">
    <citation type="submission" date="2019-09" db="UniProtKB">
        <authorList>
            <consortium name="WormBaseParasite"/>
        </authorList>
    </citation>
    <scope>IDENTIFICATION</scope>
</reference>
<evidence type="ECO:0000256" key="11">
    <source>
        <dbReference type="ARBA" id="ARBA00023303"/>
    </source>
</evidence>
<comment type="function">
    <text evidence="12">Structural component of the gap junctions.</text>
</comment>
<dbReference type="GO" id="GO:0005921">
    <property type="term" value="C:gap junction"/>
    <property type="evidence" value="ECO:0007669"/>
    <property type="project" value="UniProtKB-SubCell"/>
</dbReference>
<evidence type="ECO:0000313" key="14">
    <source>
        <dbReference type="Proteomes" id="UP000050761"/>
    </source>
</evidence>
<evidence type="ECO:0000256" key="4">
    <source>
        <dbReference type="ARBA" id="ARBA00022475"/>
    </source>
</evidence>
<evidence type="ECO:0000256" key="5">
    <source>
        <dbReference type="ARBA" id="ARBA00022692"/>
    </source>
</evidence>
<keyword evidence="10 12" id="KW-0472">Membrane</keyword>
<evidence type="ECO:0000256" key="6">
    <source>
        <dbReference type="ARBA" id="ARBA00022868"/>
    </source>
</evidence>
<evidence type="ECO:0000256" key="12">
    <source>
        <dbReference type="RuleBase" id="RU010713"/>
    </source>
</evidence>
<keyword evidence="3 12" id="KW-0813">Transport</keyword>
<keyword evidence="9 12" id="KW-0406">Ion transport</keyword>
<dbReference type="InterPro" id="IPR000990">
    <property type="entry name" value="Innexin"/>
</dbReference>
<dbReference type="PANTHER" id="PTHR11893">
    <property type="entry name" value="INNEXIN"/>
    <property type="match status" value="1"/>
</dbReference>
<keyword evidence="7" id="KW-0965">Cell junction</keyword>
<feature type="transmembrane region" description="Helical" evidence="12">
    <location>
        <begin position="288"/>
        <end position="311"/>
    </location>
</feature>
<accession>A0A183GL76</accession>
<evidence type="ECO:0000313" key="13">
    <source>
        <dbReference type="EMBL" id="VDP38860.1"/>
    </source>
</evidence>
<keyword evidence="5 12" id="KW-0812">Transmembrane</keyword>
<reference evidence="13 14" key="1">
    <citation type="submission" date="2018-11" db="EMBL/GenBank/DDBJ databases">
        <authorList>
            <consortium name="Pathogen Informatics"/>
        </authorList>
    </citation>
    <scope>NUCLEOTIDE SEQUENCE [LARGE SCALE GENOMIC DNA]</scope>
</reference>
<dbReference type="PANTHER" id="PTHR11893:SF14">
    <property type="entry name" value="INNEXIN-10"/>
    <property type="match status" value="1"/>
</dbReference>
<dbReference type="EMBL" id="UZAH01035067">
    <property type="protein sequence ID" value="VDP38860.1"/>
    <property type="molecule type" value="Genomic_DNA"/>
</dbReference>
<dbReference type="WBParaSite" id="HPBE_0002344601-mRNA-1">
    <property type="protein sequence ID" value="HPBE_0002344601-mRNA-1"/>
    <property type="gene ID" value="HPBE_0002344601"/>
</dbReference>
<evidence type="ECO:0000256" key="8">
    <source>
        <dbReference type="ARBA" id="ARBA00022989"/>
    </source>
</evidence>
<feature type="transmembrane region" description="Helical" evidence="12">
    <location>
        <begin position="25"/>
        <end position="43"/>
    </location>
</feature>
<evidence type="ECO:0000256" key="1">
    <source>
        <dbReference type="ARBA" id="ARBA00004610"/>
    </source>
</evidence>
<dbReference type="Proteomes" id="UP000050761">
    <property type="component" value="Unassembled WGS sequence"/>
</dbReference>
<evidence type="ECO:0000256" key="10">
    <source>
        <dbReference type="ARBA" id="ARBA00023136"/>
    </source>
</evidence>
<keyword evidence="14" id="KW-1185">Reference proteome</keyword>
<dbReference type="GO" id="GO:0005886">
    <property type="term" value="C:plasma membrane"/>
    <property type="evidence" value="ECO:0007669"/>
    <property type="project" value="UniProtKB-SubCell"/>
</dbReference>
<evidence type="ECO:0000313" key="15">
    <source>
        <dbReference type="WBParaSite" id="HPBE_0002344601-mRNA-1"/>
    </source>
</evidence>